<feature type="coiled-coil region" evidence="1">
    <location>
        <begin position="196"/>
        <end position="277"/>
    </location>
</feature>
<dbReference type="OMA" id="VINFEWC"/>
<keyword evidence="2" id="KW-0812">Transmembrane</keyword>
<comment type="caution">
    <text evidence="3">The sequence shown here is derived from an EMBL/GenBank/DDBJ whole genome shotgun (WGS) entry which is preliminary data.</text>
</comment>
<evidence type="ECO:0000313" key="3">
    <source>
        <dbReference type="EMBL" id="CAD8153753.1"/>
    </source>
</evidence>
<organism evidence="3 4">
    <name type="scientific">Paramecium octaurelia</name>
    <dbReference type="NCBI Taxonomy" id="43137"/>
    <lineage>
        <taxon>Eukaryota</taxon>
        <taxon>Sar</taxon>
        <taxon>Alveolata</taxon>
        <taxon>Ciliophora</taxon>
        <taxon>Intramacronucleata</taxon>
        <taxon>Oligohymenophorea</taxon>
        <taxon>Peniculida</taxon>
        <taxon>Parameciidae</taxon>
        <taxon>Paramecium</taxon>
    </lineage>
</organism>
<evidence type="ECO:0000256" key="1">
    <source>
        <dbReference type="SAM" id="Coils"/>
    </source>
</evidence>
<dbReference type="EMBL" id="CAJJDP010000028">
    <property type="protein sequence ID" value="CAD8153753.1"/>
    <property type="molecule type" value="Genomic_DNA"/>
</dbReference>
<sequence length="327" mass="38868">MNFDEIYTNVSVTLQSVAEYVQHHLLDYEYSIYILIGIVSLIVGFKIGKSDILVSKKQIRQLEQFKYLKEQKEKSKEQLLNEFQKLTRFSKIFYFLIIMVNSGLYYFQIEVGSIQSQIAIGLGLIILTEGYKVYEKYRLSSIKQNLEQNEKEINQIIHDIQKNLGEELRAILKKEALIEQGDYIKKKLEASEILLKQQYEEKYKGYIEELKKKIQILENKEFKQQEEIQNFKRTNQVHKTEPLIKIPSQKKTEDPTIAQLRKEIAHLEKEGKIQKNMISKVIQFEWCRECIEKKIHCIEAYWKYAQAVGDEYQSKLKQLEYEEQAQN</sequence>
<dbReference type="AlphaFoldDB" id="A0A8S1TP14"/>
<feature type="transmembrane region" description="Helical" evidence="2">
    <location>
        <begin position="92"/>
        <end position="108"/>
    </location>
</feature>
<keyword evidence="1" id="KW-0175">Coiled coil</keyword>
<reference evidence="3" key="1">
    <citation type="submission" date="2021-01" db="EMBL/GenBank/DDBJ databases">
        <authorList>
            <consortium name="Genoscope - CEA"/>
            <person name="William W."/>
        </authorList>
    </citation>
    <scope>NUCLEOTIDE SEQUENCE</scope>
</reference>
<keyword evidence="2" id="KW-0472">Membrane</keyword>
<feature type="transmembrane region" description="Helical" evidence="2">
    <location>
        <begin position="30"/>
        <end position="48"/>
    </location>
</feature>
<evidence type="ECO:0000256" key="2">
    <source>
        <dbReference type="SAM" id="Phobius"/>
    </source>
</evidence>
<evidence type="ECO:0008006" key="5">
    <source>
        <dbReference type="Google" id="ProtNLM"/>
    </source>
</evidence>
<keyword evidence="4" id="KW-1185">Reference proteome</keyword>
<evidence type="ECO:0000313" key="4">
    <source>
        <dbReference type="Proteomes" id="UP000683925"/>
    </source>
</evidence>
<dbReference type="Proteomes" id="UP000683925">
    <property type="component" value="Unassembled WGS sequence"/>
</dbReference>
<protein>
    <recommendedName>
        <fullName evidence="5">Transmembrane protein</fullName>
    </recommendedName>
</protein>
<dbReference type="OrthoDB" id="309650at2759"/>
<name>A0A8S1TP14_PAROT</name>
<proteinExistence type="predicted"/>
<accession>A0A8S1TP14</accession>
<keyword evidence="2" id="KW-1133">Transmembrane helix</keyword>
<gene>
    <name evidence="3" type="ORF">POCTA_138.1.T0280183</name>
</gene>